<dbReference type="Proteomes" id="UP001642409">
    <property type="component" value="Unassembled WGS sequence"/>
</dbReference>
<evidence type="ECO:0000256" key="3">
    <source>
        <dbReference type="SAM" id="Coils"/>
    </source>
</evidence>
<accession>A0ABP1GX67</accession>
<gene>
    <name evidence="4" type="ORF">HINF_LOCUS5808</name>
</gene>
<proteinExistence type="predicted"/>
<dbReference type="PANTHER" id="PTHR46652:SF3">
    <property type="entry name" value="LEUCINE-RICH REPEAT-CONTAINING PROTEIN 9"/>
    <property type="match status" value="1"/>
</dbReference>
<dbReference type="InterPro" id="IPR032675">
    <property type="entry name" value="LRR_dom_sf"/>
</dbReference>
<name>A0ABP1GX67_9EUKA</name>
<keyword evidence="1" id="KW-0433">Leucine-rich repeat</keyword>
<organism evidence="4 5">
    <name type="scientific">Hexamita inflata</name>
    <dbReference type="NCBI Taxonomy" id="28002"/>
    <lineage>
        <taxon>Eukaryota</taxon>
        <taxon>Metamonada</taxon>
        <taxon>Diplomonadida</taxon>
        <taxon>Hexamitidae</taxon>
        <taxon>Hexamitinae</taxon>
        <taxon>Hexamita</taxon>
    </lineage>
</organism>
<evidence type="ECO:0000256" key="1">
    <source>
        <dbReference type="ARBA" id="ARBA00022614"/>
    </source>
</evidence>
<dbReference type="EMBL" id="CAXDID020000011">
    <property type="protein sequence ID" value="CAL5979671.1"/>
    <property type="molecule type" value="Genomic_DNA"/>
</dbReference>
<keyword evidence="3" id="KW-0175">Coiled coil</keyword>
<dbReference type="InterPro" id="IPR050836">
    <property type="entry name" value="SDS22/Internalin_LRR"/>
</dbReference>
<feature type="coiled-coil region" evidence="3">
    <location>
        <begin position="404"/>
        <end position="438"/>
    </location>
</feature>
<evidence type="ECO:0000256" key="2">
    <source>
        <dbReference type="ARBA" id="ARBA00022737"/>
    </source>
</evidence>
<dbReference type="InterPro" id="IPR001611">
    <property type="entry name" value="Leu-rich_rpt"/>
</dbReference>
<protein>
    <submittedName>
        <fullName evidence="4">Uncharacterized protein</fullName>
    </submittedName>
</protein>
<dbReference type="Gene3D" id="3.80.10.10">
    <property type="entry name" value="Ribonuclease Inhibitor"/>
    <property type="match status" value="2"/>
</dbReference>
<reference evidence="4 5" key="1">
    <citation type="submission" date="2024-07" db="EMBL/GenBank/DDBJ databases">
        <authorList>
            <person name="Akdeniz Z."/>
        </authorList>
    </citation>
    <scope>NUCLEOTIDE SEQUENCE [LARGE SCALE GENOMIC DNA]</scope>
</reference>
<dbReference type="PANTHER" id="PTHR46652">
    <property type="entry name" value="LEUCINE-RICH REPEAT AND IQ DOMAIN-CONTAINING PROTEIN 1-RELATED"/>
    <property type="match status" value="1"/>
</dbReference>
<evidence type="ECO:0000313" key="4">
    <source>
        <dbReference type="EMBL" id="CAL5979671.1"/>
    </source>
</evidence>
<sequence>MTEQNQINQNDQYDAIIYKKYDQKMIRRYKRKIKDGNLEIMDPEITNLRFLENFEIQYLRLYISNCMSVRLRNNTINKLTVSNLMDEHSIFNLNDLELQNLEVLELENNGLKNDQLYNLFIFQKLHTLRVNNNKVDLTHIHNITNLTTLQLQKCGLKNIDQITSLVNLKDLDISSNRDLDLGPLFKVKGLSKLTMNNCCLTNIGQIVLLTNLEVLDISSNYLQTIDSIRLLVKLKELDISFINNIDITPLKDLTGLIKLNLQQCKLSQLTALKPLIKLQTLDLTYNQNISITDLQYFKNLIRLHLEGCGIVSIYILRSLMNLEELNISRNKIVYIDANLDQMTKLKQLHAQFNRINDFSSIEKLQQFNKSDDMHFYIDGQQITTEEELHQANKYKNIERPNIQLKEIQNNRELLQTALNQFKQEINTTMNNASQIQIQFTVNVVRLFQFLNQFGFE</sequence>
<evidence type="ECO:0000313" key="5">
    <source>
        <dbReference type="Proteomes" id="UP001642409"/>
    </source>
</evidence>
<keyword evidence="2" id="KW-0677">Repeat</keyword>
<keyword evidence="5" id="KW-1185">Reference proteome</keyword>
<dbReference type="SUPFAM" id="SSF52058">
    <property type="entry name" value="L domain-like"/>
    <property type="match status" value="1"/>
</dbReference>
<comment type="caution">
    <text evidence="4">The sequence shown here is derived from an EMBL/GenBank/DDBJ whole genome shotgun (WGS) entry which is preliminary data.</text>
</comment>
<dbReference type="PROSITE" id="PS51450">
    <property type="entry name" value="LRR"/>
    <property type="match status" value="3"/>
</dbReference>
<dbReference type="SMART" id="SM00365">
    <property type="entry name" value="LRR_SD22"/>
    <property type="match status" value="5"/>
</dbReference>